<reference evidence="1 2" key="1">
    <citation type="submission" date="2018-12" db="EMBL/GenBank/DDBJ databases">
        <title>three novel Halomonas strain isolated from plants.</title>
        <authorList>
            <person name="Sun C."/>
        </authorList>
    </citation>
    <scope>NUCLEOTIDE SEQUENCE [LARGE SCALE GENOMIC DNA]</scope>
    <source>
        <strain evidence="1 2">RC</strain>
    </source>
</reference>
<dbReference type="AlphaFoldDB" id="A0A433LG96"/>
<dbReference type="RefSeq" id="WP_126981499.1">
    <property type="nucleotide sequence ID" value="NZ_RZHD01000003.1"/>
</dbReference>
<protein>
    <submittedName>
        <fullName evidence="1">Uncharacterized protein</fullName>
    </submittedName>
</protein>
<dbReference type="OrthoDB" id="6176945at2"/>
<keyword evidence="2" id="KW-1185">Reference proteome</keyword>
<proteinExistence type="predicted"/>
<sequence>MGAALAFDNSCRPVVGIHPDFESASPIDCLRDGEQWACDSFVEFVKQEKDGQELYDMLLSNSPGMTLSSLREVWSKAVLKGEW</sequence>
<evidence type="ECO:0000313" key="1">
    <source>
        <dbReference type="EMBL" id="RUR48835.1"/>
    </source>
</evidence>
<dbReference type="Proteomes" id="UP000286912">
    <property type="component" value="Unassembled WGS sequence"/>
</dbReference>
<organism evidence="1 2">
    <name type="scientific">Vreelandella populi</name>
    <dbReference type="NCBI Taxonomy" id="2498858"/>
    <lineage>
        <taxon>Bacteria</taxon>
        <taxon>Pseudomonadati</taxon>
        <taxon>Pseudomonadota</taxon>
        <taxon>Gammaproteobacteria</taxon>
        <taxon>Oceanospirillales</taxon>
        <taxon>Halomonadaceae</taxon>
        <taxon>Vreelandella</taxon>
    </lineage>
</organism>
<gene>
    <name evidence="1" type="ORF">ELY37_03005</name>
</gene>
<name>A0A433LG96_9GAMM</name>
<accession>A0A433LG96</accession>
<dbReference type="EMBL" id="RZHD01000003">
    <property type="protein sequence ID" value="RUR48835.1"/>
    <property type="molecule type" value="Genomic_DNA"/>
</dbReference>
<comment type="caution">
    <text evidence="1">The sequence shown here is derived from an EMBL/GenBank/DDBJ whole genome shotgun (WGS) entry which is preliminary data.</text>
</comment>
<evidence type="ECO:0000313" key="2">
    <source>
        <dbReference type="Proteomes" id="UP000286912"/>
    </source>
</evidence>